<sequence>MDALRRGWVGLALFSAALVLMPILVFSYDKSDQSGTRMDPTVLATFPGALGSPLDPASSPSPNPGGLRFIGVKDGETISGFRLIQVEAASYTGPLEYVLNGPIQTYDMPVARPPYIFSVASGGWQTTEVPNGQYTLTAIPTEAAYNQISVTFTVSNSLGQTR</sequence>
<organism evidence="1 2">
    <name type="scientific">Frankia canadensis</name>
    <dbReference type="NCBI Taxonomy" id="1836972"/>
    <lineage>
        <taxon>Bacteria</taxon>
        <taxon>Bacillati</taxon>
        <taxon>Actinomycetota</taxon>
        <taxon>Actinomycetes</taxon>
        <taxon>Frankiales</taxon>
        <taxon>Frankiaceae</taxon>
        <taxon>Frankia</taxon>
    </lineage>
</organism>
<keyword evidence="2" id="KW-1185">Reference proteome</keyword>
<proteinExistence type="predicted"/>
<reference evidence="1 2" key="1">
    <citation type="submission" date="2017-06" db="EMBL/GenBank/DDBJ databases">
        <authorList>
            <person name="Kim H.J."/>
            <person name="Triplett B.A."/>
        </authorList>
    </citation>
    <scope>NUCLEOTIDE SEQUENCE [LARGE SCALE GENOMIC DNA]</scope>
    <source>
        <strain evidence="1">FRACA_ARgP5</strain>
    </source>
</reference>
<evidence type="ECO:0000313" key="2">
    <source>
        <dbReference type="Proteomes" id="UP000234331"/>
    </source>
</evidence>
<name>A0A2I2KP15_9ACTN</name>
<dbReference type="EMBL" id="FZMO01000100">
    <property type="protein sequence ID" value="SNQ47417.1"/>
    <property type="molecule type" value="Genomic_DNA"/>
</dbReference>
<evidence type="ECO:0000313" key="1">
    <source>
        <dbReference type="EMBL" id="SNQ47417.1"/>
    </source>
</evidence>
<dbReference type="RefSeq" id="WP_101831277.1">
    <property type="nucleotide sequence ID" value="NZ_FZMO01000100.1"/>
</dbReference>
<dbReference type="OrthoDB" id="3212948at2"/>
<protein>
    <submittedName>
        <fullName evidence="1">Uncharacterized protein</fullName>
    </submittedName>
</protein>
<gene>
    <name evidence="1" type="ORF">FRACA_1890010</name>
</gene>
<dbReference type="Proteomes" id="UP000234331">
    <property type="component" value="Unassembled WGS sequence"/>
</dbReference>
<accession>A0A2I2KP15</accession>
<dbReference type="AlphaFoldDB" id="A0A2I2KP15"/>